<feature type="domain" description="Protein kinase" evidence="8">
    <location>
        <begin position="31"/>
        <end position="278"/>
    </location>
</feature>
<evidence type="ECO:0000256" key="3">
    <source>
        <dbReference type="ARBA" id="ARBA00022777"/>
    </source>
</evidence>
<feature type="transmembrane region" description="Helical" evidence="7">
    <location>
        <begin position="332"/>
        <end position="352"/>
    </location>
</feature>
<evidence type="ECO:0000313" key="10">
    <source>
        <dbReference type="Proteomes" id="UP000572635"/>
    </source>
</evidence>
<keyword evidence="4 5" id="KW-0067">ATP-binding</keyword>
<sequence length="514" mass="54410">MSRRSQHEMSVLVPPNMGGLSSGDPRRLGPYLVIGRIGAGGTGTVYAAVDPMGGEDPLVAAKVLHSPVLADPGRRAQLRERLQALAGVDGRIYVPPVRHDADADPPWLAMPYISGIPLAAYIRRRGPMGRGRLLALAAGLAEGLLALHRHDVAHGDLKPSCVLIGASGPRILDCALPGDEEHLRRTAGAWLSPERHRGGDPTPASDVFSWGAVMAFAATGRLPFGLGEPEELARRVQEEEPVLDGAPPALVPLLERTLDKDPERRPSVRELMGAAIAVWEEEDESDAADGVKGTAITKVLSREWQGVVEPARLPRVIHLEEDGVRRRGRTPLLIGALALALALVGGGAWAVLSALGGGSAPPEDAGPASSAPPSGAAEEEPRVETVRFDPAAQQNPVDGPWTFTPVQRAEDMEPPEGVLLAPDTWSSYWTDAGEGPEEAVIAEDAEVQCANFCQPGPGHIEDGRGTYEMTGQDFIDYLGWGRVVIAEVEIAPGEGGEPEITRITELFPDPAATG</sequence>
<dbReference type="Pfam" id="PF00069">
    <property type="entry name" value="Pkinase"/>
    <property type="match status" value="1"/>
</dbReference>
<evidence type="ECO:0000256" key="6">
    <source>
        <dbReference type="SAM" id="MobiDB-lite"/>
    </source>
</evidence>
<dbReference type="RefSeq" id="WP_184391595.1">
    <property type="nucleotide sequence ID" value="NZ_BAAAJD010000058.1"/>
</dbReference>
<evidence type="ECO:0000256" key="1">
    <source>
        <dbReference type="ARBA" id="ARBA00022679"/>
    </source>
</evidence>
<keyword evidence="10" id="KW-1185">Reference proteome</keyword>
<name>A0A7W8QK53_9ACTN</name>
<keyword evidence="3" id="KW-0418">Kinase</keyword>
<reference evidence="9 10" key="1">
    <citation type="submission" date="2020-08" db="EMBL/GenBank/DDBJ databases">
        <title>Sequencing the genomes of 1000 actinobacteria strains.</title>
        <authorList>
            <person name="Klenk H.-P."/>
        </authorList>
    </citation>
    <scope>NUCLEOTIDE SEQUENCE [LARGE SCALE GENOMIC DNA]</scope>
    <source>
        <strain evidence="9 10">DSM 44551</strain>
    </source>
</reference>
<protein>
    <recommendedName>
        <fullName evidence="8">Protein kinase domain-containing protein</fullName>
    </recommendedName>
</protein>
<dbReference type="AlphaFoldDB" id="A0A7W8QK53"/>
<feature type="region of interest" description="Disordered" evidence="6">
    <location>
        <begin position="358"/>
        <end position="383"/>
    </location>
</feature>
<proteinExistence type="predicted"/>
<dbReference type="InterPro" id="IPR000719">
    <property type="entry name" value="Prot_kinase_dom"/>
</dbReference>
<dbReference type="CDD" id="cd14014">
    <property type="entry name" value="STKc_PknB_like"/>
    <property type="match status" value="1"/>
</dbReference>
<keyword evidence="7" id="KW-0812">Transmembrane</keyword>
<evidence type="ECO:0000256" key="2">
    <source>
        <dbReference type="ARBA" id="ARBA00022741"/>
    </source>
</evidence>
<dbReference type="PROSITE" id="PS00107">
    <property type="entry name" value="PROTEIN_KINASE_ATP"/>
    <property type="match status" value="1"/>
</dbReference>
<feature type="region of interest" description="Disordered" evidence="6">
    <location>
        <begin position="1"/>
        <end position="24"/>
    </location>
</feature>
<dbReference type="PANTHER" id="PTHR43289">
    <property type="entry name" value="MITOGEN-ACTIVATED PROTEIN KINASE KINASE KINASE 20-RELATED"/>
    <property type="match status" value="1"/>
</dbReference>
<dbReference type="InterPro" id="IPR017441">
    <property type="entry name" value="Protein_kinase_ATP_BS"/>
</dbReference>
<dbReference type="PROSITE" id="PS50011">
    <property type="entry name" value="PROTEIN_KINASE_DOM"/>
    <property type="match status" value="1"/>
</dbReference>
<evidence type="ECO:0000313" key="9">
    <source>
        <dbReference type="EMBL" id="MBB5431957.1"/>
    </source>
</evidence>
<feature type="compositionally biased region" description="Low complexity" evidence="6">
    <location>
        <begin position="358"/>
        <end position="376"/>
    </location>
</feature>
<dbReference type="InterPro" id="IPR011009">
    <property type="entry name" value="Kinase-like_dom_sf"/>
</dbReference>
<evidence type="ECO:0000259" key="8">
    <source>
        <dbReference type="PROSITE" id="PS50011"/>
    </source>
</evidence>
<dbReference type="PANTHER" id="PTHR43289:SF34">
    <property type="entry name" value="SERINE_THREONINE-PROTEIN KINASE YBDM-RELATED"/>
    <property type="match status" value="1"/>
</dbReference>
<keyword evidence="2 5" id="KW-0547">Nucleotide-binding</keyword>
<keyword evidence="7" id="KW-0472">Membrane</keyword>
<dbReference type="SUPFAM" id="SSF56112">
    <property type="entry name" value="Protein kinase-like (PK-like)"/>
    <property type="match status" value="1"/>
</dbReference>
<evidence type="ECO:0000256" key="4">
    <source>
        <dbReference type="ARBA" id="ARBA00022840"/>
    </source>
</evidence>
<dbReference type="Gene3D" id="3.30.200.20">
    <property type="entry name" value="Phosphorylase Kinase, domain 1"/>
    <property type="match status" value="1"/>
</dbReference>
<dbReference type="Proteomes" id="UP000572635">
    <property type="component" value="Unassembled WGS sequence"/>
</dbReference>
<organism evidence="9 10">
    <name type="scientific">Nocardiopsis composta</name>
    <dbReference type="NCBI Taxonomy" id="157465"/>
    <lineage>
        <taxon>Bacteria</taxon>
        <taxon>Bacillati</taxon>
        <taxon>Actinomycetota</taxon>
        <taxon>Actinomycetes</taxon>
        <taxon>Streptosporangiales</taxon>
        <taxon>Nocardiopsidaceae</taxon>
        <taxon>Nocardiopsis</taxon>
    </lineage>
</organism>
<evidence type="ECO:0000256" key="7">
    <source>
        <dbReference type="SAM" id="Phobius"/>
    </source>
</evidence>
<dbReference type="GO" id="GO:0004674">
    <property type="term" value="F:protein serine/threonine kinase activity"/>
    <property type="evidence" value="ECO:0007669"/>
    <property type="project" value="TreeGrafter"/>
</dbReference>
<keyword evidence="7" id="KW-1133">Transmembrane helix</keyword>
<gene>
    <name evidence="9" type="ORF">HDA36_002041</name>
</gene>
<accession>A0A7W8QK53</accession>
<dbReference type="Gene3D" id="1.10.510.10">
    <property type="entry name" value="Transferase(Phosphotransferase) domain 1"/>
    <property type="match status" value="1"/>
</dbReference>
<dbReference type="EMBL" id="JACHDB010000001">
    <property type="protein sequence ID" value="MBB5431957.1"/>
    <property type="molecule type" value="Genomic_DNA"/>
</dbReference>
<feature type="binding site" evidence="5">
    <location>
        <position position="62"/>
    </location>
    <ligand>
        <name>ATP</name>
        <dbReference type="ChEBI" id="CHEBI:30616"/>
    </ligand>
</feature>
<evidence type="ECO:0000256" key="5">
    <source>
        <dbReference type="PROSITE-ProRule" id="PRU10141"/>
    </source>
</evidence>
<dbReference type="GO" id="GO:0005524">
    <property type="term" value="F:ATP binding"/>
    <property type="evidence" value="ECO:0007669"/>
    <property type="project" value="UniProtKB-UniRule"/>
</dbReference>
<comment type="caution">
    <text evidence="9">The sequence shown here is derived from an EMBL/GenBank/DDBJ whole genome shotgun (WGS) entry which is preliminary data.</text>
</comment>
<keyword evidence="1" id="KW-0808">Transferase</keyword>